<evidence type="ECO:0000256" key="8">
    <source>
        <dbReference type="ARBA" id="ARBA00022982"/>
    </source>
</evidence>
<gene>
    <name evidence="14" type="ORF">OXX778_LOCUS19982</name>
</gene>
<evidence type="ECO:0000256" key="11">
    <source>
        <dbReference type="ARBA" id="ARBA00023136"/>
    </source>
</evidence>
<comment type="caution">
    <text evidence="14">The sequence shown here is derived from an EMBL/GenBank/DDBJ whole genome shotgun (WGS) entry which is preliminary data.</text>
</comment>
<feature type="non-terminal residue" evidence="14">
    <location>
        <position position="1"/>
    </location>
</feature>
<dbReference type="Gene3D" id="1.20.5.210">
    <property type="entry name" value="Cytochrome b-c1 complex subunit 8"/>
    <property type="match status" value="1"/>
</dbReference>
<comment type="similarity">
    <text evidence="2 13">Belongs to the UQCRQ/QCR8 family.</text>
</comment>
<keyword evidence="9" id="KW-1133">Transmembrane helix</keyword>
<protein>
    <recommendedName>
        <fullName evidence="3 13">Cytochrome b-c1 complex subunit 8</fullName>
    </recommendedName>
    <alternativeName>
        <fullName evidence="13">Complex III subunit 8</fullName>
    </alternativeName>
</protein>
<evidence type="ECO:0000256" key="5">
    <source>
        <dbReference type="ARBA" id="ARBA00022660"/>
    </source>
</evidence>
<keyword evidence="8 13" id="KW-0249">Electron transport</keyword>
<sequence length="92" mass="10516">VILLTNQLKMGKGFGNLAYVRNQIWFTLSPYEQRPFAKAIKTGLPNTLRRITEEAPYVLPPLLLGYAIYSWTTSEAHRRSRKEYQAIHGGGH</sequence>
<dbReference type="AlphaFoldDB" id="A0A814MBT2"/>
<evidence type="ECO:0000256" key="4">
    <source>
        <dbReference type="ARBA" id="ARBA00022448"/>
    </source>
</evidence>
<evidence type="ECO:0000256" key="6">
    <source>
        <dbReference type="ARBA" id="ARBA00022692"/>
    </source>
</evidence>
<keyword evidence="15" id="KW-1185">Reference proteome</keyword>
<evidence type="ECO:0000256" key="9">
    <source>
        <dbReference type="ARBA" id="ARBA00022989"/>
    </source>
</evidence>
<evidence type="ECO:0000256" key="12">
    <source>
        <dbReference type="ARBA" id="ARBA00047105"/>
    </source>
</evidence>
<organism evidence="14 15">
    <name type="scientific">Brachionus calyciflorus</name>
    <dbReference type="NCBI Taxonomy" id="104777"/>
    <lineage>
        <taxon>Eukaryota</taxon>
        <taxon>Metazoa</taxon>
        <taxon>Spiralia</taxon>
        <taxon>Gnathifera</taxon>
        <taxon>Rotifera</taxon>
        <taxon>Eurotatoria</taxon>
        <taxon>Monogononta</taxon>
        <taxon>Pseudotrocha</taxon>
        <taxon>Ploima</taxon>
        <taxon>Brachionidae</taxon>
        <taxon>Brachionus</taxon>
    </lineage>
</organism>
<evidence type="ECO:0000256" key="7">
    <source>
        <dbReference type="ARBA" id="ARBA00022792"/>
    </source>
</evidence>
<dbReference type="Proteomes" id="UP000663879">
    <property type="component" value="Unassembled WGS sequence"/>
</dbReference>
<dbReference type="PANTHER" id="PTHR12119:SF2">
    <property type="entry name" value="CYTOCHROME B-C1 COMPLEX SUBUNIT 8"/>
    <property type="match status" value="1"/>
</dbReference>
<keyword evidence="10 13" id="KW-0496">Mitochondrion</keyword>
<keyword evidence="4 13" id="KW-0813">Transport</keyword>
<dbReference type="GO" id="GO:0045275">
    <property type="term" value="C:respiratory chain complex III"/>
    <property type="evidence" value="ECO:0007669"/>
    <property type="project" value="UniProtKB-UniRule"/>
</dbReference>
<reference evidence="14" key="1">
    <citation type="submission" date="2021-02" db="EMBL/GenBank/DDBJ databases">
        <authorList>
            <person name="Nowell W R."/>
        </authorList>
    </citation>
    <scope>NUCLEOTIDE SEQUENCE</scope>
    <source>
        <strain evidence="14">Ploen Becks lab</strain>
    </source>
</reference>
<keyword evidence="7 13" id="KW-0999">Mitochondrion inner membrane</keyword>
<dbReference type="PANTHER" id="PTHR12119">
    <property type="entry name" value="UBIQUINOL-CYTOCHROME C REDUCTASE COMPLEX UBIQUINONE-BINDING PROTEIN QP-C"/>
    <property type="match status" value="1"/>
</dbReference>
<proteinExistence type="inferred from homology"/>
<evidence type="ECO:0000313" key="14">
    <source>
        <dbReference type="EMBL" id="CAF1076379.1"/>
    </source>
</evidence>
<dbReference type="InterPro" id="IPR036642">
    <property type="entry name" value="Cyt_bc1_su8_sf"/>
</dbReference>
<name>A0A814MBT2_9BILA</name>
<evidence type="ECO:0000256" key="10">
    <source>
        <dbReference type="ARBA" id="ARBA00023128"/>
    </source>
</evidence>
<accession>A0A814MBT2</accession>
<keyword evidence="6" id="KW-0812">Transmembrane</keyword>
<evidence type="ECO:0000313" key="15">
    <source>
        <dbReference type="Proteomes" id="UP000663879"/>
    </source>
</evidence>
<evidence type="ECO:0000256" key="2">
    <source>
        <dbReference type="ARBA" id="ARBA00007668"/>
    </source>
</evidence>
<comment type="function">
    <text evidence="13">Component of the ubiquinol-cytochrome c oxidoreductase, a multisubunit transmembrane complex that is part of the mitochondrial electron transport chain which drives oxidative phosphorylation. The complex plays an important role in the uptake of multiple carbon sources present in different host niches.</text>
</comment>
<dbReference type="InterPro" id="IPR004205">
    <property type="entry name" value="Cyt_bc1_su8"/>
</dbReference>
<dbReference type="Pfam" id="PF02939">
    <property type="entry name" value="UcrQ"/>
    <property type="match status" value="1"/>
</dbReference>
<comment type="subcellular location">
    <subcellularLocation>
        <location evidence="1 13">Mitochondrion inner membrane</location>
        <topology evidence="1 13">Single-pass membrane protein</topology>
    </subcellularLocation>
</comment>
<evidence type="ECO:0000256" key="3">
    <source>
        <dbReference type="ARBA" id="ARBA00016324"/>
    </source>
</evidence>
<dbReference type="GO" id="GO:0005743">
    <property type="term" value="C:mitochondrial inner membrane"/>
    <property type="evidence" value="ECO:0007669"/>
    <property type="project" value="UniProtKB-SubCell"/>
</dbReference>
<dbReference type="OrthoDB" id="6683853at2759"/>
<keyword evidence="5 13" id="KW-0679">Respiratory chain</keyword>
<evidence type="ECO:0000256" key="13">
    <source>
        <dbReference type="RuleBase" id="RU368118"/>
    </source>
</evidence>
<dbReference type="SUPFAM" id="SSF81508">
    <property type="entry name" value="Ubiquinone-binding protein QP-C of cytochrome bc1 complex (Ubiquinol-cytochrome c reductase)"/>
    <property type="match status" value="1"/>
</dbReference>
<keyword evidence="11" id="KW-0472">Membrane</keyword>
<comment type="subunit">
    <text evidence="12 13">Component of the ubiquinol-cytochrome c oxidoreductase (cytochrome b-c1 complex, complex III, CIII), a multisubunit enzyme composed of 11 subunits. The complex is composed of 3 respiratory subunits cytochrome b, cytochrome c1 and Rieske protein UQCRFS1, 2 core protein subunits UQCRC1/QCR1 and UQCRC2/QCR2, and 6 low-molecular weight protein subunits UQCRH/QCR6, UQCRB/QCR7, UQCRQ/QCR8, UQCR10/QCR9, UQCR11/QCR10 and subunit 9, the cleavage product of Rieske protein UQCRFS1. The complex exists as an obligatory dimer and forms supercomplexes (SCs) in the inner mitochondrial membrane with NADH-ubiquinone oxidoreductase (complex I, CI) and cytochrome c oxidase (complex IV, CIV), resulting in different assemblies (supercomplex SCI(1)III(2)IV(1) and megacomplex MCI(2)III(2)IV(2)). Interacts with UQCC6.</text>
</comment>
<evidence type="ECO:0000256" key="1">
    <source>
        <dbReference type="ARBA" id="ARBA00004434"/>
    </source>
</evidence>
<dbReference type="GO" id="GO:0006122">
    <property type="term" value="P:mitochondrial electron transport, ubiquinol to cytochrome c"/>
    <property type="evidence" value="ECO:0007669"/>
    <property type="project" value="UniProtKB-UniRule"/>
</dbReference>
<dbReference type="EMBL" id="CAJNOC010006371">
    <property type="protein sequence ID" value="CAF1076379.1"/>
    <property type="molecule type" value="Genomic_DNA"/>
</dbReference>